<sequence length="198" mass="22104">MIDSFDLDAGRWTLCYNIRVLLCAAGSEQNLQNSLAPLFIFVKRRCWPREVENISRVDRAPPLNHLDAEGPPGDNGGKSVSRYQNNEKSVCWSRTDSKPLPGNTGCRGRPFPPSCEGSSPGAKFHLYQRRAETAPIIVMTKNKEEDWPRCAPCWYLLHGSPARRHRRIGHCATALLDKIAVSCYCPGSGRGAPSRLRQ</sequence>
<name>A0AAD9M335_9PEZI</name>
<evidence type="ECO:0000313" key="3">
    <source>
        <dbReference type="Proteomes" id="UP001232148"/>
    </source>
</evidence>
<accession>A0AAD9M335</accession>
<gene>
    <name evidence="2" type="ORF">LX32DRAFT_199528</name>
</gene>
<evidence type="ECO:0000256" key="1">
    <source>
        <dbReference type="SAM" id="MobiDB-lite"/>
    </source>
</evidence>
<keyword evidence="3" id="KW-1185">Reference proteome</keyword>
<reference evidence="2" key="1">
    <citation type="submission" date="2021-06" db="EMBL/GenBank/DDBJ databases">
        <title>Comparative genomics, transcriptomics and evolutionary studies reveal genomic signatures of adaptation to plant cell wall in hemibiotrophic fungi.</title>
        <authorList>
            <consortium name="DOE Joint Genome Institute"/>
            <person name="Baroncelli R."/>
            <person name="Diaz J.F."/>
            <person name="Benocci T."/>
            <person name="Peng M."/>
            <person name="Battaglia E."/>
            <person name="Haridas S."/>
            <person name="Andreopoulos W."/>
            <person name="Labutti K."/>
            <person name="Pangilinan J."/>
            <person name="Floch G.L."/>
            <person name="Makela M.R."/>
            <person name="Henrissat B."/>
            <person name="Grigoriev I.V."/>
            <person name="Crouch J.A."/>
            <person name="De Vries R.P."/>
            <person name="Sukno S.A."/>
            <person name="Thon M.R."/>
        </authorList>
    </citation>
    <scope>NUCLEOTIDE SEQUENCE</scope>
    <source>
        <strain evidence="2">MAFF235873</strain>
    </source>
</reference>
<feature type="region of interest" description="Disordered" evidence="1">
    <location>
        <begin position="61"/>
        <end position="80"/>
    </location>
</feature>
<proteinExistence type="predicted"/>
<dbReference type="Proteomes" id="UP001232148">
    <property type="component" value="Unassembled WGS sequence"/>
</dbReference>
<dbReference type="EMBL" id="MU842831">
    <property type="protein sequence ID" value="KAK2032441.1"/>
    <property type="molecule type" value="Genomic_DNA"/>
</dbReference>
<organism evidence="2 3">
    <name type="scientific">Colletotrichum zoysiae</name>
    <dbReference type="NCBI Taxonomy" id="1216348"/>
    <lineage>
        <taxon>Eukaryota</taxon>
        <taxon>Fungi</taxon>
        <taxon>Dikarya</taxon>
        <taxon>Ascomycota</taxon>
        <taxon>Pezizomycotina</taxon>
        <taxon>Sordariomycetes</taxon>
        <taxon>Hypocreomycetidae</taxon>
        <taxon>Glomerellales</taxon>
        <taxon>Glomerellaceae</taxon>
        <taxon>Colletotrichum</taxon>
        <taxon>Colletotrichum graminicola species complex</taxon>
    </lineage>
</organism>
<protein>
    <submittedName>
        <fullName evidence="2">Uncharacterized protein</fullName>
    </submittedName>
</protein>
<comment type="caution">
    <text evidence="2">The sequence shown here is derived from an EMBL/GenBank/DDBJ whole genome shotgun (WGS) entry which is preliminary data.</text>
</comment>
<dbReference type="AlphaFoldDB" id="A0AAD9M335"/>
<evidence type="ECO:0000313" key="2">
    <source>
        <dbReference type="EMBL" id="KAK2032441.1"/>
    </source>
</evidence>